<gene>
    <name evidence="2" type="ORF">RM574_00690</name>
</gene>
<evidence type="ECO:0000313" key="2">
    <source>
        <dbReference type="EMBL" id="MDT0413998.1"/>
    </source>
</evidence>
<sequence>MTEISKQVAAETPSVPNGDAGGPGRHRGNAAGAKEAGETRPGGRHRKPGAEQADHAEFLEDERAAA</sequence>
<name>A0ABD5E007_9ACTN</name>
<evidence type="ECO:0000256" key="1">
    <source>
        <dbReference type="SAM" id="MobiDB-lite"/>
    </source>
</evidence>
<reference evidence="3" key="1">
    <citation type="submission" date="2023-07" db="EMBL/GenBank/DDBJ databases">
        <title>30 novel species of actinomycetes from the DSMZ collection.</title>
        <authorList>
            <person name="Nouioui I."/>
        </authorList>
    </citation>
    <scope>NUCLEOTIDE SEQUENCE [LARGE SCALE GENOMIC DNA]</scope>
    <source>
        <strain evidence="3">DSM 41982</strain>
    </source>
</reference>
<dbReference type="EMBL" id="JAVRER010000001">
    <property type="protein sequence ID" value="MDT0413998.1"/>
    <property type="molecule type" value="Genomic_DNA"/>
</dbReference>
<comment type="caution">
    <text evidence="2">The sequence shown here is derived from an EMBL/GenBank/DDBJ whole genome shotgun (WGS) entry which is preliminary data.</text>
</comment>
<organism evidence="2 3">
    <name type="scientific">Streptomyces evansiae</name>
    <dbReference type="NCBI Taxonomy" id="3075535"/>
    <lineage>
        <taxon>Bacteria</taxon>
        <taxon>Bacillati</taxon>
        <taxon>Actinomycetota</taxon>
        <taxon>Actinomycetes</taxon>
        <taxon>Kitasatosporales</taxon>
        <taxon>Streptomycetaceae</taxon>
        <taxon>Streptomyces</taxon>
    </lineage>
</organism>
<feature type="compositionally biased region" description="Basic and acidic residues" evidence="1">
    <location>
        <begin position="48"/>
        <end position="66"/>
    </location>
</feature>
<dbReference type="Proteomes" id="UP001183607">
    <property type="component" value="Unassembled WGS sequence"/>
</dbReference>
<dbReference type="AlphaFoldDB" id="A0ABD5E007"/>
<dbReference type="RefSeq" id="WP_311676487.1">
    <property type="nucleotide sequence ID" value="NZ_JAVRER010000001.1"/>
</dbReference>
<feature type="region of interest" description="Disordered" evidence="1">
    <location>
        <begin position="1"/>
        <end position="66"/>
    </location>
</feature>
<proteinExistence type="predicted"/>
<accession>A0ABD5E007</accession>
<protein>
    <submittedName>
        <fullName evidence="2">Uncharacterized protein</fullName>
    </submittedName>
</protein>
<evidence type="ECO:0000313" key="3">
    <source>
        <dbReference type="Proteomes" id="UP001183607"/>
    </source>
</evidence>